<evidence type="ECO:0000256" key="8">
    <source>
        <dbReference type="ARBA" id="ARBA00023054"/>
    </source>
</evidence>
<dbReference type="InterPro" id="IPR036890">
    <property type="entry name" value="HATPase_C_sf"/>
</dbReference>
<dbReference type="Pfam" id="PF13589">
    <property type="entry name" value="HATPase_c_3"/>
    <property type="match status" value="1"/>
</dbReference>
<dbReference type="GO" id="GO:0008270">
    <property type="term" value="F:zinc ion binding"/>
    <property type="evidence" value="ECO:0007669"/>
    <property type="project" value="UniProtKB-KW"/>
</dbReference>
<evidence type="ECO:0000256" key="6">
    <source>
        <dbReference type="ARBA" id="ARBA00022771"/>
    </source>
</evidence>
<keyword evidence="5" id="KW-0255">Endonuclease</keyword>
<evidence type="ECO:0000256" key="7">
    <source>
        <dbReference type="ARBA" id="ARBA00022833"/>
    </source>
</evidence>
<dbReference type="PANTHER" id="PTHR23336">
    <property type="entry name" value="ZINC FINGER CW-TYPE COILED-COIL DOMAIN PROTEIN 3"/>
    <property type="match status" value="1"/>
</dbReference>
<accession>A0A7S3FPW3</accession>
<gene>
    <name evidence="12" type="ORF">CROS1456_LOCUS5568</name>
</gene>
<comment type="subcellular location">
    <subcellularLocation>
        <location evidence="1">Nucleus</location>
    </subcellularLocation>
</comment>
<dbReference type="Pfam" id="PF17942">
    <property type="entry name" value="Morc6_S5"/>
    <property type="match status" value="1"/>
</dbReference>
<dbReference type="Pfam" id="PF07496">
    <property type="entry name" value="zf-CW"/>
    <property type="match status" value="1"/>
</dbReference>
<reference evidence="12" key="1">
    <citation type="submission" date="2021-01" db="EMBL/GenBank/DDBJ databases">
        <authorList>
            <person name="Corre E."/>
            <person name="Pelletier E."/>
            <person name="Niang G."/>
            <person name="Scheremetjew M."/>
            <person name="Finn R."/>
            <person name="Kale V."/>
            <person name="Holt S."/>
            <person name="Cochrane G."/>
            <person name="Meng A."/>
            <person name="Brown T."/>
            <person name="Cohen L."/>
        </authorList>
    </citation>
    <scope>NUCLEOTIDE SEQUENCE</scope>
    <source>
        <strain evidence="12">RCC1871</strain>
    </source>
</reference>
<evidence type="ECO:0000259" key="11">
    <source>
        <dbReference type="PROSITE" id="PS51050"/>
    </source>
</evidence>
<dbReference type="PANTHER" id="PTHR23336:SF76">
    <property type="entry name" value="MORC S5 DOMAIN-CONTAINING PROTEIN"/>
    <property type="match status" value="1"/>
</dbReference>
<evidence type="ECO:0000256" key="3">
    <source>
        <dbReference type="ARBA" id="ARBA00022722"/>
    </source>
</evidence>
<keyword evidence="3" id="KW-0540">Nuclease</keyword>
<sequence>MGGMNGEKPTVYHHLKTSTVSAKFLKTNQTSHAWVFGAIAELLDNAMDPDCMANSVHISLRSLGDEPALIIMDDGNGMDPDCLLKMLSFGFSDKTQVEVQGRRSIGHYGNGFKSGSMRIGHDALVLTKCKESQSVGLLSSTFLDVEHVDQIYLPMLTWDHNGNLEDEGSDRVREGLDVITKYSIFENEETILAEMDAIEETGTMIIITKLKKLGGEPDSPYELVAVGDDIQIQSFDNSAKFQQMRSGQGMNVDIPLDYSLRAYVSVLYKVPRMQVILMEKRVKCQRVTGLLSERMQDSYKPNDAKVAAHILIGFSESEQLYGMMMYHNNRLIKPYVRVGVQMEANAKGVGVLGVVDADFLSPMHNKQDFADTKQYRGLINKLSTNVNCFWWDKVEKPEKEEREAQDNSRRSSVKRKKRGPDVKWVQCGLPSCGKWRILPPETDMAKFKDTDWFCWMHPDKKISESNHKWPEDTWEKEYHVAGAVDQASEKRKEWIDDRKLKKKREEERNAQALALHLAQTTAQAPASEQPAVAPAVAPPVAPPVASTSIPAAGIPDRTKVPLNIPTAATAATATTATIAGGADSVAAPKEGEGVPEPATDGEAFEIPEPESEEERQRRLQRQKALKSLREENRQSHEEAANEAAKMLGLEVTRNMLNQVQVKTEDVPTSSNAHPVAEASSAEMKPVEGLFEETWRHEIGGELVQRPWGAVSKDDILETTQRKLRRCMHLLYAIGNTGGRVTHLPSFYSAMQASDEELSKIDLEMFLKVIGLADFL</sequence>
<dbReference type="PROSITE" id="PS51050">
    <property type="entry name" value="ZF_CW"/>
    <property type="match status" value="1"/>
</dbReference>
<evidence type="ECO:0000256" key="10">
    <source>
        <dbReference type="SAM" id="MobiDB-lite"/>
    </source>
</evidence>
<keyword evidence="4" id="KW-0479">Metal-binding</keyword>
<feature type="compositionally biased region" description="Acidic residues" evidence="10">
    <location>
        <begin position="602"/>
        <end position="613"/>
    </location>
</feature>
<feature type="region of interest" description="Disordered" evidence="10">
    <location>
        <begin position="663"/>
        <end position="683"/>
    </location>
</feature>
<protein>
    <recommendedName>
        <fullName evidence="11">CW-type domain-containing protein</fullName>
    </recommendedName>
</protein>
<name>A0A7S3FPW3_9CHLO</name>
<evidence type="ECO:0000256" key="1">
    <source>
        <dbReference type="ARBA" id="ARBA00004123"/>
    </source>
</evidence>
<evidence type="ECO:0000313" key="12">
    <source>
        <dbReference type="EMBL" id="CAE0192478.1"/>
    </source>
</evidence>
<dbReference type="GO" id="GO:0004519">
    <property type="term" value="F:endonuclease activity"/>
    <property type="evidence" value="ECO:0007669"/>
    <property type="project" value="UniProtKB-KW"/>
</dbReference>
<keyword evidence="8" id="KW-0175">Coiled coil</keyword>
<dbReference type="InterPro" id="IPR045261">
    <property type="entry name" value="MORC_ATPase"/>
</dbReference>
<dbReference type="InterPro" id="IPR011124">
    <property type="entry name" value="Znf_CW"/>
</dbReference>
<dbReference type="Gene3D" id="3.30.565.10">
    <property type="entry name" value="Histidine kinase-like ATPase, C-terminal domain"/>
    <property type="match status" value="1"/>
</dbReference>
<dbReference type="GO" id="GO:0031349">
    <property type="term" value="P:positive regulation of defense response"/>
    <property type="evidence" value="ECO:0007669"/>
    <property type="project" value="UniProtKB-ARBA"/>
</dbReference>
<dbReference type="GO" id="GO:0005634">
    <property type="term" value="C:nucleus"/>
    <property type="evidence" value="ECO:0007669"/>
    <property type="project" value="UniProtKB-SubCell"/>
</dbReference>
<proteinExistence type="inferred from homology"/>
<keyword evidence="5" id="KW-0378">Hydrolase</keyword>
<dbReference type="Gene3D" id="3.30.40.100">
    <property type="match status" value="1"/>
</dbReference>
<dbReference type="GO" id="GO:0016887">
    <property type="term" value="F:ATP hydrolysis activity"/>
    <property type="evidence" value="ECO:0007669"/>
    <property type="project" value="InterPro"/>
</dbReference>
<feature type="region of interest" description="Disordered" evidence="10">
    <location>
        <begin position="584"/>
        <end position="622"/>
    </location>
</feature>
<keyword evidence="9" id="KW-0539">Nucleus</keyword>
<feature type="compositionally biased region" description="Polar residues" evidence="10">
    <location>
        <begin position="663"/>
        <end position="672"/>
    </location>
</feature>
<dbReference type="SUPFAM" id="SSF55874">
    <property type="entry name" value="ATPase domain of HSP90 chaperone/DNA topoisomerase II/histidine kinase"/>
    <property type="match status" value="1"/>
</dbReference>
<evidence type="ECO:0000256" key="4">
    <source>
        <dbReference type="ARBA" id="ARBA00022723"/>
    </source>
</evidence>
<evidence type="ECO:0000256" key="5">
    <source>
        <dbReference type="ARBA" id="ARBA00022759"/>
    </source>
</evidence>
<evidence type="ECO:0000256" key="2">
    <source>
        <dbReference type="ARBA" id="ARBA00007845"/>
    </source>
</evidence>
<keyword evidence="6" id="KW-0863">Zinc-finger</keyword>
<evidence type="ECO:0000256" key="9">
    <source>
        <dbReference type="ARBA" id="ARBA00023242"/>
    </source>
</evidence>
<dbReference type="EMBL" id="HBHZ01007209">
    <property type="protein sequence ID" value="CAE0192478.1"/>
    <property type="molecule type" value="Transcribed_RNA"/>
</dbReference>
<comment type="similarity">
    <text evidence="2">Belongs to the MORC ATPase protein family.</text>
</comment>
<feature type="domain" description="CW-type" evidence="11">
    <location>
        <begin position="418"/>
        <end position="475"/>
    </location>
</feature>
<dbReference type="InterPro" id="IPR041006">
    <property type="entry name" value="Morc_S5"/>
</dbReference>
<keyword evidence="7" id="KW-0862">Zinc</keyword>
<organism evidence="12">
    <name type="scientific">Chloropicon roscoffensis</name>
    <dbReference type="NCBI Taxonomy" id="1461544"/>
    <lineage>
        <taxon>Eukaryota</taxon>
        <taxon>Viridiplantae</taxon>
        <taxon>Chlorophyta</taxon>
        <taxon>Chloropicophyceae</taxon>
        <taxon>Chloropicales</taxon>
        <taxon>Chloropicaceae</taxon>
        <taxon>Chloropicon</taxon>
    </lineage>
</organism>
<dbReference type="AlphaFoldDB" id="A0A7S3FPW3"/>